<dbReference type="GO" id="GO:0008758">
    <property type="term" value="F:UDP-2,3-diacylglucosamine hydrolase activity"/>
    <property type="evidence" value="ECO:0007669"/>
    <property type="project" value="TreeGrafter"/>
</dbReference>
<protein>
    <submittedName>
        <fullName evidence="5">Phosphoesterase</fullName>
    </submittedName>
</protein>
<keyword evidence="3" id="KW-0472">Membrane</keyword>
<feature type="transmembrane region" description="Helical" evidence="3">
    <location>
        <begin position="6"/>
        <end position="27"/>
    </location>
</feature>
<proteinExistence type="predicted"/>
<feature type="transmembrane region" description="Helical" evidence="3">
    <location>
        <begin position="73"/>
        <end position="101"/>
    </location>
</feature>
<organism evidence="5 6">
    <name type="scientific">Aquipluma nitroreducens</name>
    <dbReference type="NCBI Taxonomy" id="2010828"/>
    <lineage>
        <taxon>Bacteria</taxon>
        <taxon>Pseudomonadati</taxon>
        <taxon>Bacteroidota</taxon>
        <taxon>Bacteroidia</taxon>
        <taxon>Marinilabiliales</taxon>
        <taxon>Prolixibacteraceae</taxon>
        <taxon>Aquipluma</taxon>
    </lineage>
</organism>
<dbReference type="GO" id="GO:0046872">
    <property type="term" value="F:metal ion binding"/>
    <property type="evidence" value="ECO:0007669"/>
    <property type="project" value="UniProtKB-KW"/>
</dbReference>
<dbReference type="RefSeq" id="WP_318348874.1">
    <property type="nucleotide sequence ID" value="NZ_AP018694.1"/>
</dbReference>
<feature type="transmembrane region" description="Helical" evidence="3">
    <location>
        <begin position="39"/>
        <end position="61"/>
    </location>
</feature>
<dbReference type="PANTHER" id="PTHR31302">
    <property type="entry name" value="TRANSMEMBRANE PROTEIN WITH METALLOPHOSPHOESTERASE DOMAIN-RELATED"/>
    <property type="match status" value="1"/>
</dbReference>
<dbReference type="EMBL" id="AP018694">
    <property type="protein sequence ID" value="BBE20775.1"/>
    <property type="molecule type" value="Genomic_DNA"/>
</dbReference>
<dbReference type="KEGG" id="anf:AQPE_4969"/>
<keyword evidence="3" id="KW-1133">Transmembrane helix</keyword>
<evidence type="ECO:0000259" key="4">
    <source>
        <dbReference type="Pfam" id="PF00149"/>
    </source>
</evidence>
<dbReference type="InterPro" id="IPR004843">
    <property type="entry name" value="Calcineurin-like_PHP"/>
</dbReference>
<feature type="domain" description="Calcineurin-like phosphoesterase" evidence="4">
    <location>
        <begin position="160"/>
        <end position="341"/>
    </location>
</feature>
<evidence type="ECO:0000256" key="2">
    <source>
        <dbReference type="ARBA" id="ARBA00022801"/>
    </source>
</evidence>
<evidence type="ECO:0000256" key="3">
    <source>
        <dbReference type="SAM" id="Phobius"/>
    </source>
</evidence>
<dbReference type="GO" id="GO:0009245">
    <property type="term" value="P:lipid A biosynthetic process"/>
    <property type="evidence" value="ECO:0007669"/>
    <property type="project" value="TreeGrafter"/>
</dbReference>
<dbReference type="AlphaFoldDB" id="A0A5K7SH18"/>
<dbReference type="GO" id="GO:0016020">
    <property type="term" value="C:membrane"/>
    <property type="evidence" value="ECO:0007669"/>
    <property type="project" value="GOC"/>
</dbReference>
<dbReference type="SUPFAM" id="SSF56300">
    <property type="entry name" value="Metallo-dependent phosphatases"/>
    <property type="match status" value="1"/>
</dbReference>
<gene>
    <name evidence="5" type="ORF">AQPE_4969</name>
</gene>
<dbReference type="Gene3D" id="3.60.21.10">
    <property type="match status" value="1"/>
</dbReference>
<dbReference type="Proteomes" id="UP001193389">
    <property type="component" value="Chromosome"/>
</dbReference>
<evidence type="ECO:0000313" key="6">
    <source>
        <dbReference type="Proteomes" id="UP001193389"/>
    </source>
</evidence>
<keyword evidence="6" id="KW-1185">Reference proteome</keyword>
<dbReference type="PANTHER" id="PTHR31302:SF31">
    <property type="entry name" value="PHOSPHODIESTERASE YAEI"/>
    <property type="match status" value="1"/>
</dbReference>
<keyword evidence="1" id="KW-0479">Metal-binding</keyword>
<name>A0A5K7SH18_9BACT</name>
<evidence type="ECO:0000256" key="1">
    <source>
        <dbReference type="ARBA" id="ARBA00022723"/>
    </source>
</evidence>
<dbReference type="InterPro" id="IPR029052">
    <property type="entry name" value="Metallo-depent_PP-like"/>
</dbReference>
<dbReference type="CDD" id="cd07385">
    <property type="entry name" value="MPP_YkuE_C"/>
    <property type="match status" value="1"/>
</dbReference>
<sequence length="406" mass="46622">MRGIPSSVLTLFFAFVFLVELISYLGFRQLIYQATKKIQWYLSVLYFLISLFTVGMLIYSFSNPESIRQSRDYTFFNFVIVVSFLNLAPKSFFALMTILSYFMRWITGIRVQIITLVGSFLIGLGIFLVFSYGIFIGRYQVIINRQDLYFDNLPAQLDSFKIVQLSDIHLGSFKNDPDVLKKTIKKIETIQPDLLLFTGDIVNNFGEEMKGFEPYLKQLSARYGKYTIQGNHDYGDYYEWPDSISKRKNLEKIESGLTQAGFKLLLNQWDRIVVKDTSIALIGVENWGHKPFPQYANLNVAMKGVPANSFKILMSHDPAHWEAIVLPQTDIPLTLSGHTHGGQFGLKIAGIEFSPMYFVQKYWGGLYKSDNQYLYVNRGLGTIGFSGRIEMNPEITLLTLFRTKTH</sequence>
<evidence type="ECO:0000313" key="5">
    <source>
        <dbReference type="EMBL" id="BBE20775.1"/>
    </source>
</evidence>
<accession>A0A5K7SH18</accession>
<keyword evidence="3" id="KW-0812">Transmembrane</keyword>
<dbReference type="Pfam" id="PF00149">
    <property type="entry name" value="Metallophos"/>
    <property type="match status" value="1"/>
</dbReference>
<keyword evidence="2" id="KW-0378">Hydrolase</keyword>
<dbReference type="InterPro" id="IPR051158">
    <property type="entry name" value="Metallophosphoesterase_sf"/>
</dbReference>
<feature type="transmembrane region" description="Helical" evidence="3">
    <location>
        <begin position="113"/>
        <end position="135"/>
    </location>
</feature>
<reference evidence="5" key="1">
    <citation type="journal article" date="2020" name="Int. J. Syst. Evol. Microbiol.">
        <title>Aquipluma nitroreducens gen. nov. sp. nov., a novel facultatively anaerobic bacterium isolated from a freshwater lake.</title>
        <authorList>
            <person name="Watanabe M."/>
            <person name="Kojima H."/>
            <person name="Fukui M."/>
        </authorList>
    </citation>
    <scope>NUCLEOTIDE SEQUENCE</scope>
    <source>
        <strain evidence="5">MeG22</strain>
    </source>
</reference>